<dbReference type="Proteomes" id="UP000184440">
    <property type="component" value="Unassembled WGS sequence"/>
</dbReference>
<name>A0A1M7GXQ2_9ACTN</name>
<dbReference type="STRING" id="134849.SAMN05443668_10112"/>
<sequence>MAVNGPEHYLHAQKYATESATDKEPEWMTAHAALAQVHATLALTAAIAEFGDTKSGVGRVASDWTGWRNAGAVLSPTANPSPLE</sequence>
<evidence type="ECO:0000313" key="1">
    <source>
        <dbReference type="EMBL" id="SHM20916.1"/>
    </source>
</evidence>
<keyword evidence="2" id="KW-1185">Reference proteome</keyword>
<accession>A0A1M7GXQ2</accession>
<dbReference type="OrthoDB" id="4338241at2"/>
<gene>
    <name evidence="1" type="ORF">SAMN05443668_10112</name>
</gene>
<organism evidence="1 2">
    <name type="scientific">Cryptosporangium aurantiacum</name>
    <dbReference type="NCBI Taxonomy" id="134849"/>
    <lineage>
        <taxon>Bacteria</taxon>
        <taxon>Bacillati</taxon>
        <taxon>Actinomycetota</taxon>
        <taxon>Actinomycetes</taxon>
        <taxon>Cryptosporangiales</taxon>
        <taxon>Cryptosporangiaceae</taxon>
        <taxon>Cryptosporangium</taxon>
    </lineage>
</organism>
<dbReference type="RefSeq" id="WP_143174959.1">
    <property type="nucleotide sequence ID" value="NZ_FRCS01000001.1"/>
</dbReference>
<protein>
    <submittedName>
        <fullName evidence="1">Uncharacterized protein</fullName>
    </submittedName>
</protein>
<dbReference type="AlphaFoldDB" id="A0A1M7GXQ2"/>
<evidence type="ECO:0000313" key="2">
    <source>
        <dbReference type="Proteomes" id="UP000184440"/>
    </source>
</evidence>
<dbReference type="EMBL" id="FRCS01000001">
    <property type="protein sequence ID" value="SHM20916.1"/>
    <property type="molecule type" value="Genomic_DNA"/>
</dbReference>
<proteinExistence type="predicted"/>
<reference evidence="1 2" key="1">
    <citation type="submission" date="2016-11" db="EMBL/GenBank/DDBJ databases">
        <authorList>
            <person name="Jaros S."/>
            <person name="Januszkiewicz K."/>
            <person name="Wedrychowicz H."/>
        </authorList>
    </citation>
    <scope>NUCLEOTIDE SEQUENCE [LARGE SCALE GENOMIC DNA]</scope>
    <source>
        <strain evidence="1 2">DSM 46144</strain>
    </source>
</reference>